<evidence type="ECO:0000256" key="1">
    <source>
        <dbReference type="PROSITE-ProRule" id="PRU00285"/>
    </source>
</evidence>
<dbReference type="PROSITE" id="PS01031">
    <property type="entry name" value="SHSP"/>
    <property type="match status" value="1"/>
</dbReference>
<proteinExistence type="inferred from homology"/>
<dbReference type="AlphaFoldDB" id="A0A8S0TQI2"/>
<evidence type="ECO:0000313" key="6">
    <source>
        <dbReference type="Proteomes" id="UP000594638"/>
    </source>
</evidence>
<organism evidence="5 6">
    <name type="scientific">Olea europaea subsp. europaea</name>
    <dbReference type="NCBI Taxonomy" id="158383"/>
    <lineage>
        <taxon>Eukaryota</taxon>
        <taxon>Viridiplantae</taxon>
        <taxon>Streptophyta</taxon>
        <taxon>Embryophyta</taxon>
        <taxon>Tracheophyta</taxon>
        <taxon>Spermatophyta</taxon>
        <taxon>Magnoliopsida</taxon>
        <taxon>eudicotyledons</taxon>
        <taxon>Gunneridae</taxon>
        <taxon>Pentapetalae</taxon>
        <taxon>asterids</taxon>
        <taxon>lamiids</taxon>
        <taxon>Lamiales</taxon>
        <taxon>Oleaceae</taxon>
        <taxon>Oleeae</taxon>
        <taxon>Olea</taxon>
    </lineage>
</organism>
<dbReference type="InterPro" id="IPR002068">
    <property type="entry name" value="A-crystallin/Hsp20_dom"/>
</dbReference>
<feature type="compositionally biased region" description="Basic and acidic residues" evidence="3">
    <location>
        <begin position="319"/>
        <end position="333"/>
    </location>
</feature>
<feature type="region of interest" description="Disordered" evidence="3">
    <location>
        <begin position="118"/>
        <end position="235"/>
    </location>
</feature>
<dbReference type="InterPro" id="IPR008978">
    <property type="entry name" value="HSP20-like_chaperone"/>
</dbReference>
<dbReference type="Gene3D" id="2.60.40.790">
    <property type="match status" value="1"/>
</dbReference>
<feature type="domain" description="SHSP" evidence="4">
    <location>
        <begin position="24"/>
        <end position="130"/>
    </location>
</feature>
<dbReference type="OrthoDB" id="1431247at2759"/>
<dbReference type="EMBL" id="CACTIH010007291">
    <property type="protein sequence ID" value="CAA3008176.1"/>
    <property type="molecule type" value="Genomic_DNA"/>
</dbReference>
<name>A0A8S0TQI2_OLEEU</name>
<keyword evidence="6" id="KW-1185">Reference proteome</keyword>
<feature type="compositionally biased region" description="Basic residues" evidence="3">
    <location>
        <begin position="334"/>
        <end position="347"/>
    </location>
</feature>
<dbReference type="SUPFAM" id="SSF49764">
    <property type="entry name" value="HSP20-like chaperones"/>
    <property type="match status" value="1"/>
</dbReference>
<comment type="caution">
    <text evidence="5">The sequence shown here is derived from an EMBL/GenBank/DDBJ whole genome shotgun (WGS) entry which is preliminary data.</text>
</comment>
<feature type="region of interest" description="Disordered" evidence="3">
    <location>
        <begin position="250"/>
        <end position="347"/>
    </location>
</feature>
<feature type="compositionally biased region" description="Basic and acidic residues" evidence="3">
    <location>
        <begin position="291"/>
        <end position="310"/>
    </location>
</feature>
<dbReference type="Proteomes" id="UP000594638">
    <property type="component" value="Unassembled WGS sequence"/>
</dbReference>
<dbReference type="CDD" id="cd06464">
    <property type="entry name" value="ACD_sHsps-like"/>
    <property type="match status" value="1"/>
</dbReference>
<sequence>MATPRKRRGGAAAPSRPSMVGVQPVYEDLKPASEWSQDEDTSTLTIQVPGFMKDQLKVSTVDQNFIRVRGECLVAGNRWGRFQEDFQVPDNSELTSVRTKHGGETLIVTVPRKNVAGKTLATKKEENKTNQASLSPPLKAQDQVLPPETTGMESPGEPNPDQQGQDRVTPMISTSKPITDDKSLEPAPKVRKTSGDHPITKIGQEDEQKNHVEKEKSQEMTEKPPAHENIVDKAGKKIVHDKSLELLRIKRTSGDHLSSRTGRQEEEQKSYIEKKGKEKYFTPENASLKDNIGKGKEISPEVHEDNKIISEKQSSAVHDSPDHDLGAVKLELKKQKKKAVKKKKRNW</sequence>
<feature type="compositionally biased region" description="Basic and acidic residues" evidence="3">
    <location>
        <begin position="250"/>
        <end position="281"/>
    </location>
</feature>
<gene>
    <name evidence="5" type="ORF">OLEA9_A019595</name>
</gene>
<evidence type="ECO:0000256" key="2">
    <source>
        <dbReference type="RuleBase" id="RU003616"/>
    </source>
</evidence>
<evidence type="ECO:0000259" key="4">
    <source>
        <dbReference type="PROSITE" id="PS01031"/>
    </source>
</evidence>
<dbReference type="Gramene" id="OE9A019595T1">
    <property type="protein sequence ID" value="OE9A019595C1"/>
    <property type="gene ID" value="OE9A019595"/>
</dbReference>
<protein>
    <recommendedName>
        <fullName evidence="4">SHSP domain-containing protein</fullName>
    </recommendedName>
</protein>
<evidence type="ECO:0000313" key="5">
    <source>
        <dbReference type="EMBL" id="CAA3008176.1"/>
    </source>
</evidence>
<feature type="compositionally biased region" description="Basic and acidic residues" evidence="3">
    <location>
        <begin position="193"/>
        <end position="235"/>
    </location>
</feature>
<evidence type="ECO:0000256" key="3">
    <source>
        <dbReference type="SAM" id="MobiDB-lite"/>
    </source>
</evidence>
<comment type="similarity">
    <text evidence="1 2">Belongs to the small heat shock protein (HSP20) family.</text>
</comment>
<dbReference type="Pfam" id="PF00011">
    <property type="entry name" value="HSP20"/>
    <property type="match status" value="1"/>
</dbReference>
<feature type="compositionally biased region" description="Polar residues" evidence="3">
    <location>
        <begin position="160"/>
        <end position="177"/>
    </location>
</feature>
<reference evidence="5 6" key="1">
    <citation type="submission" date="2019-12" db="EMBL/GenBank/DDBJ databases">
        <authorList>
            <person name="Alioto T."/>
            <person name="Alioto T."/>
            <person name="Gomez Garrido J."/>
        </authorList>
    </citation>
    <scope>NUCLEOTIDE SEQUENCE [LARGE SCALE GENOMIC DNA]</scope>
</reference>
<feature type="region of interest" description="Disordered" evidence="3">
    <location>
        <begin position="1"/>
        <end position="22"/>
    </location>
</feature>
<accession>A0A8S0TQI2</accession>